<name>J7L4X1_NOCAA</name>
<dbReference type="KEGG" id="nal:B005_0005"/>
<gene>
    <name evidence="1" type="ordered locus">B005_0005</name>
</gene>
<dbReference type="EMBL" id="CP003788">
    <property type="protein sequence ID" value="AFR06480.1"/>
    <property type="molecule type" value="Genomic_DNA"/>
</dbReference>
<proteinExistence type="predicted"/>
<organism evidence="1 2">
    <name type="scientific">Nocardiopsis alba (strain ATCC BAA-2165 / BE74)</name>
    <dbReference type="NCBI Taxonomy" id="1205910"/>
    <lineage>
        <taxon>Bacteria</taxon>
        <taxon>Bacillati</taxon>
        <taxon>Actinomycetota</taxon>
        <taxon>Actinomycetes</taxon>
        <taxon>Streptosporangiales</taxon>
        <taxon>Nocardiopsidaceae</taxon>
        <taxon>Nocardiopsis</taxon>
    </lineage>
</organism>
<evidence type="ECO:0000313" key="1">
    <source>
        <dbReference type="EMBL" id="AFR06480.1"/>
    </source>
</evidence>
<sequence>MQGTPTSVLPHRAGDDQALQGWTITGAARNATEGRVRLIGAAKAEVRGRSGRYGSV</sequence>
<protein>
    <submittedName>
        <fullName evidence="1">Uncharacterized protein</fullName>
    </submittedName>
</protein>
<dbReference type="Proteomes" id="UP000003779">
    <property type="component" value="Chromosome"/>
</dbReference>
<dbReference type="AlphaFoldDB" id="J7L4X1"/>
<reference evidence="2" key="2">
    <citation type="submission" date="2012-08" db="EMBL/GenBank/DDBJ databases">
        <title>Whole-genome sequence of Nocardiopsis alba strain ATCC BAA-2165 associated with honeybees.</title>
        <authorList>
            <person name="Qiao J."/>
            <person name="Chen L."/>
            <person name="Li Y."/>
            <person name="Wang J."/>
            <person name="Zhang W."/>
            <person name="Chen S."/>
        </authorList>
    </citation>
    <scope>NUCLEOTIDE SEQUENCE [LARGE SCALE GENOMIC DNA]</scope>
    <source>
        <strain evidence="2">ATCC BAA-2165 / BE74</strain>
    </source>
</reference>
<dbReference type="HOGENOM" id="CLU_3009723_0_0_11"/>
<reference evidence="1 2" key="1">
    <citation type="journal article" date="2012" name="J. Bacteriol.">
        <title>Whole-Genome Sequence of Nocardiopsis alba Strain ATCC BAA-2165, Associated with Honeybees.</title>
        <authorList>
            <person name="Qiao J."/>
            <person name="Chen L."/>
            <person name="Li Y."/>
            <person name="Wang J."/>
            <person name="Zhang W."/>
            <person name="Chen S."/>
        </authorList>
    </citation>
    <scope>NUCLEOTIDE SEQUENCE [LARGE SCALE GENOMIC DNA]</scope>
    <source>
        <strain evidence="2">ATCC BAA-2165 / BE74</strain>
    </source>
</reference>
<accession>J7L4X1</accession>
<evidence type="ECO:0000313" key="2">
    <source>
        <dbReference type="Proteomes" id="UP000003779"/>
    </source>
</evidence>